<dbReference type="InterPro" id="IPR054767">
    <property type="entry name" value="Cas10-Cmr2_palm2"/>
</dbReference>
<evidence type="ECO:0000313" key="3">
    <source>
        <dbReference type="EMBL" id="MBV6343712.1"/>
    </source>
</evidence>
<keyword evidence="4" id="KW-1185">Reference proteome</keyword>
<dbReference type="EMBL" id="JABXWD010000761">
    <property type="protein sequence ID" value="MBV6343712.1"/>
    <property type="molecule type" value="Genomic_DNA"/>
</dbReference>
<evidence type="ECO:0000256" key="1">
    <source>
        <dbReference type="ARBA" id="ARBA00022741"/>
    </source>
</evidence>
<dbReference type="InterPro" id="IPR052117">
    <property type="entry name" value="Cas10/Csm1_subtype-III-A"/>
</dbReference>
<feature type="non-terminal residue" evidence="3">
    <location>
        <position position="1"/>
    </location>
</feature>
<accession>A0ABS6S4D0</accession>
<reference evidence="3 4" key="1">
    <citation type="journal article" date="2020" name="J Geophys Res Biogeosci">
        <title>Magnetotaxis as an Adaptation to Enable Bacterial Shuttling of Microbial Sulfur and Sulfur Cycling Across Aquatic Oxic#Anoxic Interfaces.</title>
        <authorList>
            <person name="Li J."/>
            <person name="Liu P."/>
            <person name="Wang J."/>
            <person name="Roberts A.P."/>
            <person name="Pan Y."/>
        </authorList>
    </citation>
    <scope>NUCLEOTIDE SEQUENCE [LARGE SCALE GENOMIC DNA]</scope>
    <source>
        <strain evidence="3 4">MYR-1_YQ</strain>
    </source>
</reference>
<comment type="caution">
    <text evidence="3">The sequence shown here is derived from an EMBL/GenBank/DDBJ whole genome shotgun (WGS) entry which is preliminary data.</text>
</comment>
<dbReference type="Proteomes" id="UP001196980">
    <property type="component" value="Unassembled WGS sequence"/>
</dbReference>
<protein>
    <submittedName>
        <fullName evidence="3">Type III-A CRISPR-associated protein Cas10/Csm1</fullName>
    </submittedName>
</protein>
<organism evidence="3 4">
    <name type="scientific">Candidatus Magnetobacterium casense</name>
    <dbReference type="NCBI Taxonomy" id="1455061"/>
    <lineage>
        <taxon>Bacteria</taxon>
        <taxon>Pseudomonadati</taxon>
        <taxon>Nitrospirota</taxon>
        <taxon>Thermodesulfovibrionia</taxon>
        <taxon>Thermodesulfovibrionales</taxon>
        <taxon>Candidatus Magnetobacteriaceae</taxon>
        <taxon>Candidatus Magnetobacterium</taxon>
    </lineage>
</organism>
<dbReference type="PANTHER" id="PTHR36528">
    <property type="entry name" value="CRISPR SYSTEM SINGLE-STRAND-SPECIFIC DEOXYRIBONUCLEASE CAS10/CSM1 (SUBTYPE III-A)"/>
    <property type="match status" value="1"/>
</dbReference>
<dbReference type="PANTHER" id="PTHR36528:SF1">
    <property type="entry name" value="CRISPR SYSTEM SINGLE-STRAND-SPECIFIC DEOXYRIBONUCLEASE CAS10_CSM1 (SUBTYPE III-A)"/>
    <property type="match status" value="1"/>
</dbReference>
<dbReference type="NCBIfam" id="TIGR02578">
    <property type="entry name" value="cas_TM1811_Csm1"/>
    <property type="match status" value="1"/>
</dbReference>
<name>A0ABS6S4D0_9BACT</name>
<proteinExistence type="predicted"/>
<evidence type="ECO:0000259" key="2">
    <source>
        <dbReference type="PROSITE" id="PS50887"/>
    </source>
</evidence>
<evidence type="ECO:0000313" key="4">
    <source>
        <dbReference type="Proteomes" id="UP001196980"/>
    </source>
</evidence>
<dbReference type="InterPro" id="IPR013408">
    <property type="entry name" value="Cas10/Csm1"/>
</dbReference>
<sequence>GESSIGFSYCEASCGDLVSEGFSEFWEGFAQQSQRHKYKKIDLERYGGPVKGYLNRFNNGLAKALCPFCGKRPSSPTAENDPLLGDEERSACNICRDHIYLGTKLVKENSIAITTKEAKLNEKLLEPIFGLYQVSLDVTGQLNELAHKGQLVKYWDISIPKDGNIVTDKTVRFLNGYVPADVRHVPKSFSDIAKVALKVDMLENGEDTGIEALAALKADVDNLGAVFGCGIRKEHVSISRMATLSRQLNMFFTVYLPHLLSTDDRFKDIYTVFAGGDDLFVIGPWNRIIDFAGFMRDRFREYVCGSKHITISAGISLSKPNDPVLSLAKMSEDALKKSKSVADKDSVTIFGETVRWEGFKQLSSYRDTLED</sequence>
<feature type="domain" description="GGDEF" evidence="2">
    <location>
        <begin position="211"/>
        <end position="352"/>
    </location>
</feature>
<dbReference type="RefSeq" id="WP_218254327.1">
    <property type="nucleotide sequence ID" value="NZ_JABXWD010000761.1"/>
</dbReference>
<gene>
    <name evidence="3" type="primary">cas10</name>
    <name evidence="3" type="ORF">HWQ67_19260</name>
</gene>
<dbReference type="PROSITE" id="PS50887">
    <property type="entry name" value="GGDEF"/>
    <property type="match status" value="1"/>
</dbReference>
<feature type="non-terminal residue" evidence="3">
    <location>
        <position position="371"/>
    </location>
</feature>
<dbReference type="Pfam" id="PF22335">
    <property type="entry name" value="Cas10-Cmr2_palm2"/>
    <property type="match status" value="1"/>
</dbReference>
<dbReference type="InterPro" id="IPR000160">
    <property type="entry name" value="GGDEF_dom"/>
</dbReference>
<keyword evidence="1" id="KW-0547">Nucleotide-binding</keyword>